<dbReference type="Gene3D" id="1.20.1280.50">
    <property type="match status" value="1"/>
</dbReference>
<dbReference type="InterPro" id="IPR036047">
    <property type="entry name" value="F-box-like_dom_sf"/>
</dbReference>
<name>A0AAD5E008_9CHLO</name>
<dbReference type="EMBL" id="JADXDR010000018">
    <property type="protein sequence ID" value="KAI7845394.1"/>
    <property type="molecule type" value="Genomic_DNA"/>
</dbReference>
<dbReference type="InterPro" id="IPR032675">
    <property type="entry name" value="LRR_dom_sf"/>
</dbReference>
<dbReference type="PANTHER" id="PTHR45752:SF187">
    <property type="entry name" value="LEUCINE-RICH REPEAT AND IQ DOMAIN-CONTAINING PROTEIN 4"/>
    <property type="match status" value="1"/>
</dbReference>
<feature type="compositionally biased region" description="Acidic residues" evidence="2">
    <location>
        <begin position="291"/>
        <end position="300"/>
    </location>
</feature>
<sequence length="524" mass="57375">MDPASVGQRALLASLSNDLTAAILALVPLRERVFKCALVCKRWHELVTTEPQLLQSLELQASSDSASNGRFSSLLRFLSAAAPHVRQLSLSLEARGHYTGSEMRQLAAHLHTCLARCTQLESLSPRLGSVPCTLGPWLAPLAGSLRRLELEYKISVPGSDNTLRLEPEGLAACTQLEALALIGSAVWLQAPVAGCWPAGITSLELRLSWLSELPTSFAVLSSLRRLSVASFEGKPNRWEALSTLTTLRTLELDHCKFLPAPELLTALVQLQSVELLSSPADHDGDGFSSNSEDESDDEPDMLSSSELDYALEALGRLQLAHMKISGCNFLPTLPCEVRRLSSLRSFSFDFDPEDDSALRDWRRLRLPHGTWHHNLTRLELPHAILAAPAVLQALQACTQLEELTVGRFSLPPQQPLPEALHFVAWVGALPRLARLTVGLCEGWSEVPPGMPRHYERSSRQGDTWSADIEPAECMLQRQGLAAMGTLATAALEAQARRPGLTIRIVSDAELHPDGQEGEWVPCSY</sequence>
<comment type="caution">
    <text evidence="4">The sequence shown here is derived from an EMBL/GenBank/DDBJ whole genome shotgun (WGS) entry which is preliminary data.</text>
</comment>
<reference evidence="4" key="1">
    <citation type="submission" date="2020-11" db="EMBL/GenBank/DDBJ databases">
        <title>Chlorella ohadii genome sequencing and assembly.</title>
        <authorList>
            <person name="Murik O."/>
            <person name="Treves H."/>
            <person name="Kedem I."/>
            <person name="Shotland Y."/>
            <person name="Kaplan A."/>
        </authorList>
    </citation>
    <scope>NUCLEOTIDE SEQUENCE</scope>
    <source>
        <strain evidence="4">1</strain>
    </source>
</reference>
<dbReference type="AlphaFoldDB" id="A0AAD5E008"/>
<dbReference type="Gene3D" id="3.80.10.10">
    <property type="entry name" value="Ribonuclease Inhibitor"/>
    <property type="match status" value="1"/>
</dbReference>
<evidence type="ECO:0000313" key="4">
    <source>
        <dbReference type="EMBL" id="KAI7845394.1"/>
    </source>
</evidence>
<organism evidence="4 5">
    <name type="scientific">Chlorella ohadii</name>
    <dbReference type="NCBI Taxonomy" id="2649997"/>
    <lineage>
        <taxon>Eukaryota</taxon>
        <taxon>Viridiplantae</taxon>
        <taxon>Chlorophyta</taxon>
        <taxon>core chlorophytes</taxon>
        <taxon>Trebouxiophyceae</taxon>
        <taxon>Chlorellales</taxon>
        <taxon>Chlorellaceae</taxon>
        <taxon>Chlorella clade</taxon>
        <taxon>Chlorella</taxon>
    </lineage>
</organism>
<dbReference type="SUPFAM" id="SSF81383">
    <property type="entry name" value="F-box domain"/>
    <property type="match status" value="1"/>
</dbReference>
<evidence type="ECO:0000259" key="3">
    <source>
        <dbReference type="Pfam" id="PF00646"/>
    </source>
</evidence>
<comment type="subcellular location">
    <subcellularLocation>
        <location evidence="1">Cytoplasm</location>
        <location evidence="1">Cytoskeleton</location>
        <location evidence="1">Cilium axoneme</location>
    </subcellularLocation>
</comment>
<proteinExistence type="predicted"/>
<evidence type="ECO:0000313" key="5">
    <source>
        <dbReference type="Proteomes" id="UP001205105"/>
    </source>
</evidence>
<keyword evidence="5" id="KW-1185">Reference proteome</keyword>
<evidence type="ECO:0000256" key="2">
    <source>
        <dbReference type="SAM" id="MobiDB-lite"/>
    </source>
</evidence>
<protein>
    <recommendedName>
        <fullName evidence="3">F-box domain-containing protein</fullName>
    </recommendedName>
</protein>
<dbReference type="InterPro" id="IPR050715">
    <property type="entry name" value="LRR-SigEffector_domain"/>
</dbReference>
<dbReference type="Proteomes" id="UP001205105">
    <property type="component" value="Unassembled WGS sequence"/>
</dbReference>
<dbReference type="SUPFAM" id="SSF52047">
    <property type="entry name" value="RNI-like"/>
    <property type="match status" value="1"/>
</dbReference>
<dbReference type="GO" id="GO:0005930">
    <property type="term" value="C:axoneme"/>
    <property type="evidence" value="ECO:0007669"/>
    <property type="project" value="UniProtKB-SubCell"/>
</dbReference>
<accession>A0AAD5E008</accession>
<feature type="domain" description="F-box" evidence="3">
    <location>
        <begin position="14"/>
        <end position="50"/>
    </location>
</feature>
<gene>
    <name evidence="4" type="ORF">COHA_001099</name>
</gene>
<dbReference type="PANTHER" id="PTHR45752">
    <property type="entry name" value="LEUCINE-RICH REPEAT-CONTAINING"/>
    <property type="match status" value="1"/>
</dbReference>
<evidence type="ECO:0000256" key="1">
    <source>
        <dbReference type="ARBA" id="ARBA00004430"/>
    </source>
</evidence>
<dbReference type="Pfam" id="PF00646">
    <property type="entry name" value="F-box"/>
    <property type="match status" value="1"/>
</dbReference>
<dbReference type="InterPro" id="IPR001810">
    <property type="entry name" value="F-box_dom"/>
</dbReference>
<feature type="region of interest" description="Disordered" evidence="2">
    <location>
        <begin position="279"/>
        <end position="302"/>
    </location>
</feature>